<feature type="compositionally biased region" description="Basic and acidic residues" evidence="1">
    <location>
        <begin position="128"/>
        <end position="138"/>
    </location>
</feature>
<feature type="region of interest" description="Disordered" evidence="1">
    <location>
        <begin position="93"/>
        <end position="138"/>
    </location>
</feature>
<keyword evidence="2" id="KW-0472">Membrane</keyword>
<sequence>MWRLQGGIIVADQHQGKPRNLRTSVKGPLMFSAFWAVVAFVAVLIFASGGSARAPRFDLAFTGAGIAFIVTLVIAAMLSMSYKDNAEHLGKGSGVNLSSARGSSHGFGGPGSAAPGKAPGSAGDTPTTDERPSDSTQA</sequence>
<name>A0A3P5WPA6_9MICC</name>
<evidence type="ECO:0000313" key="4">
    <source>
        <dbReference type="Proteomes" id="UP000280861"/>
    </source>
</evidence>
<accession>A0A3P5WPA6</accession>
<proteinExistence type="predicted"/>
<evidence type="ECO:0000256" key="1">
    <source>
        <dbReference type="SAM" id="MobiDB-lite"/>
    </source>
</evidence>
<keyword evidence="2" id="KW-1133">Transmembrane helix</keyword>
<dbReference type="EMBL" id="UXAU01000013">
    <property type="protein sequence ID" value="VDC21361.1"/>
    <property type="molecule type" value="Genomic_DNA"/>
</dbReference>
<feature type="transmembrane region" description="Helical" evidence="2">
    <location>
        <begin position="29"/>
        <end position="47"/>
    </location>
</feature>
<keyword evidence="4" id="KW-1185">Reference proteome</keyword>
<evidence type="ECO:0000256" key="2">
    <source>
        <dbReference type="SAM" id="Phobius"/>
    </source>
</evidence>
<organism evidence="3 4">
    <name type="scientific">Arthrobacter ulcerisalmonis</name>
    <dbReference type="NCBI Taxonomy" id="2483813"/>
    <lineage>
        <taxon>Bacteria</taxon>
        <taxon>Bacillati</taxon>
        <taxon>Actinomycetota</taxon>
        <taxon>Actinomycetes</taxon>
        <taxon>Micrococcales</taxon>
        <taxon>Micrococcaceae</taxon>
        <taxon>Arthrobacter</taxon>
    </lineage>
</organism>
<dbReference type="Proteomes" id="UP000280861">
    <property type="component" value="Unassembled WGS sequence"/>
</dbReference>
<feature type="transmembrane region" description="Helical" evidence="2">
    <location>
        <begin position="59"/>
        <end position="78"/>
    </location>
</feature>
<feature type="compositionally biased region" description="Low complexity" evidence="1">
    <location>
        <begin position="112"/>
        <end position="123"/>
    </location>
</feature>
<reference evidence="3 4" key="1">
    <citation type="submission" date="2018-11" db="EMBL/GenBank/DDBJ databases">
        <authorList>
            <person name="Criscuolo A."/>
        </authorList>
    </citation>
    <scope>NUCLEOTIDE SEQUENCE [LARGE SCALE GENOMIC DNA]</scope>
    <source>
        <strain evidence="3">AT11b</strain>
    </source>
</reference>
<protein>
    <submittedName>
        <fullName evidence="3">Uncharacterized protein</fullName>
    </submittedName>
</protein>
<dbReference type="AlphaFoldDB" id="A0A3P5WPA6"/>
<evidence type="ECO:0000313" key="3">
    <source>
        <dbReference type="EMBL" id="VDC21361.1"/>
    </source>
</evidence>
<keyword evidence="2" id="KW-0812">Transmembrane</keyword>
<gene>
    <name evidence="3" type="ORF">PSET11_00723</name>
</gene>